<evidence type="ECO:0000313" key="3">
    <source>
        <dbReference type="EMBL" id="MDA0646357.1"/>
    </source>
</evidence>
<evidence type="ECO:0000256" key="1">
    <source>
        <dbReference type="ARBA" id="ARBA00004370"/>
    </source>
</evidence>
<keyword evidence="2" id="KW-0472">Membrane</keyword>
<name>A0ABT4TA16_9ACTN</name>
<dbReference type="PANTHER" id="PTHR37042:SF4">
    <property type="entry name" value="OUTER MEMBRANE PROTEIN RV1973"/>
    <property type="match status" value="1"/>
</dbReference>
<evidence type="ECO:0008006" key="5">
    <source>
        <dbReference type="Google" id="ProtNLM"/>
    </source>
</evidence>
<dbReference type="EMBL" id="JAPNUD010000190">
    <property type="protein sequence ID" value="MDA0646357.1"/>
    <property type="molecule type" value="Genomic_DNA"/>
</dbReference>
<reference evidence="3 4" key="1">
    <citation type="submission" date="2022-11" db="EMBL/GenBank/DDBJ databases">
        <title>Nonomuraea corallina sp. nov., a new species of the genus Nonomuraea isolated from sea side sediment in Thai sea.</title>
        <authorList>
            <person name="Ngamcharungchit C."/>
            <person name="Matsumoto A."/>
            <person name="Suriyachadkun C."/>
            <person name="Panbangred W."/>
            <person name="Inahashi Y."/>
            <person name="Intra B."/>
        </authorList>
    </citation>
    <scope>NUCLEOTIDE SEQUENCE [LARGE SCALE GENOMIC DNA]</scope>
    <source>
        <strain evidence="3 4">DSM 43553</strain>
    </source>
</reference>
<evidence type="ECO:0000256" key="2">
    <source>
        <dbReference type="ARBA" id="ARBA00023136"/>
    </source>
</evidence>
<dbReference type="RefSeq" id="WP_271279687.1">
    <property type="nucleotide sequence ID" value="NZ_BAABFD010000022.1"/>
</dbReference>
<sequence length="164" mass="17349">MRAVLVVLGVLVLALGAAAGVLWSDWRALRGGEAAGAEAMAAAKAVAPELLSYDYRTVERDLARAGQHTTGALTRQYAELSGSLSTRAKERKMVQTASVVAAAVERAEPDRVEVLLFVNTGTITEAAGKAGPRQQVSQTRARFVMIRQGGRWLVSDLSTLLGTA</sequence>
<keyword evidence="4" id="KW-1185">Reference proteome</keyword>
<dbReference type="Proteomes" id="UP001212498">
    <property type="component" value="Unassembled WGS sequence"/>
</dbReference>
<comment type="caution">
    <text evidence="3">The sequence shown here is derived from an EMBL/GenBank/DDBJ whole genome shotgun (WGS) entry which is preliminary data.</text>
</comment>
<comment type="subcellular location">
    <subcellularLocation>
        <location evidence="1">Membrane</location>
    </subcellularLocation>
</comment>
<accession>A0ABT4TA16</accession>
<gene>
    <name evidence="3" type="ORF">OUY24_37510</name>
</gene>
<proteinExistence type="predicted"/>
<organism evidence="3 4">
    <name type="scientific">Nonomuraea ferruginea</name>
    <dbReference type="NCBI Taxonomy" id="46174"/>
    <lineage>
        <taxon>Bacteria</taxon>
        <taxon>Bacillati</taxon>
        <taxon>Actinomycetota</taxon>
        <taxon>Actinomycetes</taxon>
        <taxon>Streptosporangiales</taxon>
        <taxon>Streptosporangiaceae</taxon>
        <taxon>Nonomuraea</taxon>
    </lineage>
</organism>
<evidence type="ECO:0000313" key="4">
    <source>
        <dbReference type="Proteomes" id="UP001212498"/>
    </source>
</evidence>
<protein>
    <recommendedName>
        <fullName evidence="5">Mce-associated membrane protein</fullName>
    </recommendedName>
</protein>
<dbReference type="PANTHER" id="PTHR37042">
    <property type="entry name" value="OUTER MEMBRANE PROTEIN RV1973"/>
    <property type="match status" value="1"/>
</dbReference>